<evidence type="ECO:0000313" key="2">
    <source>
        <dbReference type="Proteomes" id="UP001519460"/>
    </source>
</evidence>
<reference evidence="1 2" key="1">
    <citation type="journal article" date="2023" name="Sci. Data">
        <title>Genome assembly of the Korean intertidal mud-creeper Batillaria attramentaria.</title>
        <authorList>
            <person name="Patra A.K."/>
            <person name="Ho P.T."/>
            <person name="Jun S."/>
            <person name="Lee S.J."/>
            <person name="Kim Y."/>
            <person name="Won Y.J."/>
        </authorList>
    </citation>
    <scope>NUCLEOTIDE SEQUENCE [LARGE SCALE GENOMIC DNA]</scope>
    <source>
        <strain evidence="1">Wonlab-2016</strain>
    </source>
</reference>
<gene>
    <name evidence="1" type="ORF">BaRGS_00014848</name>
</gene>
<protein>
    <submittedName>
        <fullName evidence="1">Uncharacterized protein</fullName>
    </submittedName>
</protein>
<comment type="caution">
    <text evidence="1">The sequence shown here is derived from an EMBL/GenBank/DDBJ whole genome shotgun (WGS) entry which is preliminary data.</text>
</comment>
<organism evidence="1 2">
    <name type="scientific">Batillaria attramentaria</name>
    <dbReference type="NCBI Taxonomy" id="370345"/>
    <lineage>
        <taxon>Eukaryota</taxon>
        <taxon>Metazoa</taxon>
        <taxon>Spiralia</taxon>
        <taxon>Lophotrochozoa</taxon>
        <taxon>Mollusca</taxon>
        <taxon>Gastropoda</taxon>
        <taxon>Caenogastropoda</taxon>
        <taxon>Sorbeoconcha</taxon>
        <taxon>Cerithioidea</taxon>
        <taxon>Batillariidae</taxon>
        <taxon>Batillaria</taxon>
    </lineage>
</organism>
<dbReference type="Proteomes" id="UP001519460">
    <property type="component" value="Unassembled WGS sequence"/>
</dbReference>
<dbReference type="AlphaFoldDB" id="A0ABD0L3X1"/>
<sequence>DLGKREELSNCVNRHPFSRTPCSTLIFCASCERRKGEGTGEGVAVGEWEDTWFDVRFTRPSSLSPLMWLTCLVQLISSQRQSAACSTNTACDVAVCETLIGHGKPRGQTNRSLVSNRAPSPVSVWSWLLFTDTRSMLPVGKKSLDWGQKRRRVPDLDRVDLEYLLVPLSLTPLARQSQRPQDDGGLTLECDASGCRMRSPFHAALTEHSNSLSTDSVRLLLGKPFKVTIQGRRHYRDYGFCCTLFSTDCWPSLLEDCAFVSFGTSFVILRFVILRSGEGGSTIGPSCDISRTWSVGNSSDGDVMASKIGENVCGFHVISNVSSNCWDNVAGAGGNENALMARHGNTRHYWRGMRLTKRAIELQSA</sequence>
<keyword evidence="2" id="KW-1185">Reference proteome</keyword>
<proteinExistence type="predicted"/>
<name>A0ABD0L3X1_9CAEN</name>
<accession>A0ABD0L3X1</accession>
<evidence type="ECO:0000313" key="1">
    <source>
        <dbReference type="EMBL" id="KAK7493966.1"/>
    </source>
</evidence>
<feature type="non-terminal residue" evidence="1">
    <location>
        <position position="1"/>
    </location>
</feature>
<dbReference type="EMBL" id="JACVVK020000088">
    <property type="protein sequence ID" value="KAK7493966.1"/>
    <property type="molecule type" value="Genomic_DNA"/>
</dbReference>